<dbReference type="InterPro" id="IPR025202">
    <property type="entry name" value="PLD-like_dom"/>
</dbReference>
<feature type="region of interest" description="Disordered" evidence="9">
    <location>
        <begin position="212"/>
        <end position="238"/>
    </location>
</feature>
<dbReference type="PANTHER" id="PTHR18896:SF76">
    <property type="entry name" value="PHOSPHOLIPASE"/>
    <property type="match status" value="1"/>
</dbReference>
<dbReference type="InterPro" id="IPR036871">
    <property type="entry name" value="PX_dom_sf"/>
</dbReference>
<dbReference type="Gene3D" id="3.30.1520.10">
    <property type="entry name" value="Phox-like domain"/>
    <property type="match status" value="1"/>
</dbReference>
<feature type="region of interest" description="Disordered" evidence="9">
    <location>
        <begin position="1613"/>
        <end position="1721"/>
    </location>
</feature>
<feature type="compositionally biased region" description="Basic and acidic residues" evidence="9">
    <location>
        <begin position="1613"/>
        <end position="1623"/>
    </location>
</feature>
<feature type="compositionally biased region" description="Polar residues" evidence="9">
    <location>
        <begin position="1"/>
        <end position="14"/>
    </location>
</feature>
<feature type="compositionally biased region" description="Polar residues" evidence="9">
    <location>
        <begin position="1394"/>
        <end position="1404"/>
    </location>
</feature>
<dbReference type="EMBL" id="HF935907">
    <property type="protein sequence ID" value="CCX32816.1"/>
    <property type="molecule type" value="Genomic_DNA"/>
</dbReference>
<feature type="region of interest" description="Disordered" evidence="9">
    <location>
        <begin position="1475"/>
        <end position="1498"/>
    </location>
</feature>
<name>U4LVT6_PYROM</name>
<dbReference type="GO" id="GO:0009395">
    <property type="term" value="P:phospholipid catabolic process"/>
    <property type="evidence" value="ECO:0007669"/>
    <property type="project" value="TreeGrafter"/>
</dbReference>
<gene>
    <name evidence="12" type="ORF">PCON_13667</name>
</gene>
<dbReference type="Pfam" id="PF00614">
    <property type="entry name" value="PLDc"/>
    <property type="match status" value="1"/>
</dbReference>
<dbReference type="Gene3D" id="3.30.870.10">
    <property type="entry name" value="Endonuclease Chain A"/>
    <property type="match status" value="2"/>
</dbReference>
<comment type="similarity">
    <text evidence="2 7">Belongs to the phospholipase D family.</text>
</comment>
<dbReference type="eggNOG" id="KOG1329">
    <property type="taxonomic scope" value="Eukaryota"/>
</dbReference>
<evidence type="ECO:0000313" key="12">
    <source>
        <dbReference type="EMBL" id="CCX32816.1"/>
    </source>
</evidence>
<dbReference type="FunFam" id="3.30.870.10:FF:000011">
    <property type="entry name" value="Phospholipase"/>
    <property type="match status" value="1"/>
</dbReference>
<dbReference type="Pfam" id="PF13091">
    <property type="entry name" value="PLDc_2"/>
    <property type="match status" value="1"/>
</dbReference>
<dbReference type="OMA" id="DSLWTKH"/>
<keyword evidence="4 7" id="KW-0378">Hydrolase</keyword>
<organism evidence="12 13">
    <name type="scientific">Pyronema omphalodes (strain CBS 100304)</name>
    <name type="common">Pyronema confluens</name>
    <dbReference type="NCBI Taxonomy" id="1076935"/>
    <lineage>
        <taxon>Eukaryota</taxon>
        <taxon>Fungi</taxon>
        <taxon>Dikarya</taxon>
        <taxon>Ascomycota</taxon>
        <taxon>Pezizomycotina</taxon>
        <taxon>Pezizomycetes</taxon>
        <taxon>Pezizales</taxon>
        <taxon>Pyronemataceae</taxon>
        <taxon>Pyronema</taxon>
    </lineage>
</organism>
<dbReference type="PROSITE" id="PS50195">
    <property type="entry name" value="PX"/>
    <property type="match status" value="1"/>
</dbReference>
<keyword evidence="8" id="KW-0175">Coiled coil</keyword>
<dbReference type="PANTHER" id="PTHR18896">
    <property type="entry name" value="PHOSPHOLIPASE D"/>
    <property type="match status" value="1"/>
</dbReference>
<feature type="domain" description="PLD phosphodiesterase" evidence="10">
    <location>
        <begin position="879"/>
        <end position="906"/>
    </location>
</feature>
<evidence type="ECO:0000256" key="2">
    <source>
        <dbReference type="ARBA" id="ARBA00008664"/>
    </source>
</evidence>
<feature type="compositionally biased region" description="Pro residues" evidence="9">
    <location>
        <begin position="47"/>
        <end position="60"/>
    </location>
</feature>
<dbReference type="OrthoDB" id="14911at2759"/>
<feature type="region of interest" description="Disordered" evidence="9">
    <location>
        <begin position="1342"/>
        <end position="1453"/>
    </location>
</feature>
<dbReference type="InterPro" id="IPR001683">
    <property type="entry name" value="PX_dom"/>
</dbReference>
<dbReference type="GO" id="GO:0004630">
    <property type="term" value="F:phospholipase D activity"/>
    <property type="evidence" value="ECO:0007669"/>
    <property type="project" value="UniProtKB-UniRule"/>
</dbReference>
<evidence type="ECO:0000256" key="6">
    <source>
        <dbReference type="ARBA" id="ARBA00023098"/>
    </source>
</evidence>
<feature type="region of interest" description="Disordered" evidence="9">
    <location>
        <begin position="505"/>
        <end position="537"/>
    </location>
</feature>
<feature type="compositionally biased region" description="Polar residues" evidence="9">
    <location>
        <begin position="1411"/>
        <end position="1427"/>
    </location>
</feature>
<feature type="compositionally biased region" description="Polar residues" evidence="9">
    <location>
        <begin position="141"/>
        <end position="151"/>
    </location>
</feature>
<keyword evidence="13" id="KW-1185">Reference proteome</keyword>
<evidence type="ECO:0000256" key="9">
    <source>
        <dbReference type="SAM" id="MobiDB-lite"/>
    </source>
</evidence>
<feature type="compositionally biased region" description="Polar residues" evidence="9">
    <location>
        <begin position="215"/>
        <end position="238"/>
    </location>
</feature>
<feature type="compositionally biased region" description="Low complexity" evidence="9">
    <location>
        <begin position="1634"/>
        <end position="1667"/>
    </location>
</feature>
<dbReference type="Proteomes" id="UP000018144">
    <property type="component" value="Unassembled WGS sequence"/>
</dbReference>
<proteinExistence type="inferred from homology"/>
<dbReference type="CDD" id="cd01254">
    <property type="entry name" value="PH_PLD"/>
    <property type="match status" value="1"/>
</dbReference>
<dbReference type="CDD" id="cd09141">
    <property type="entry name" value="PLDc_vPLD1_2_yPLD_like_2"/>
    <property type="match status" value="1"/>
</dbReference>
<feature type="domain" description="PLD phosphodiesterase" evidence="10">
    <location>
        <begin position="1187"/>
        <end position="1214"/>
    </location>
</feature>
<dbReference type="GO" id="GO:0006654">
    <property type="term" value="P:phosphatidic acid biosynthetic process"/>
    <property type="evidence" value="ECO:0007669"/>
    <property type="project" value="InterPro"/>
</dbReference>
<evidence type="ECO:0000256" key="8">
    <source>
        <dbReference type="SAM" id="Coils"/>
    </source>
</evidence>
<dbReference type="PROSITE" id="PS50035">
    <property type="entry name" value="PLD"/>
    <property type="match status" value="2"/>
</dbReference>
<dbReference type="InterPro" id="IPR015679">
    <property type="entry name" value="PLipase_D_fam"/>
</dbReference>
<dbReference type="CDD" id="cd09138">
    <property type="entry name" value="PLDc_vPLD1_2_yPLD_like_1"/>
    <property type="match status" value="1"/>
</dbReference>
<evidence type="ECO:0000259" key="11">
    <source>
        <dbReference type="PROSITE" id="PS50195"/>
    </source>
</evidence>
<feature type="coiled-coil region" evidence="8">
    <location>
        <begin position="1265"/>
        <end position="1322"/>
    </location>
</feature>
<feature type="region of interest" description="Disordered" evidence="9">
    <location>
        <begin position="1"/>
        <end position="200"/>
    </location>
</feature>
<feature type="compositionally biased region" description="Basic and acidic residues" evidence="9">
    <location>
        <begin position="1383"/>
        <end position="1392"/>
    </location>
</feature>
<evidence type="ECO:0000259" key="10">
    <source>
        <dbReference type="PROSITE" id="PS50035"/>
    </source>
</evidence>
<dbReference type="STRING" id="1076935.U4LVT6"/>
<feature type="compositionally biased region" description="Low complexity" evidence="9">
    <location>
        <begin position="108"/>
        <end position="117"/>
    </location>
</feature>
<dbReference type="SMART" id="SM00312">
    <property type="entry name" value="PX"/>
    <property type="match status" value="1"/>
</dbReference>
<keyword evidence="3" id="KW-0677">Repeat</keyword>
<dbReference type="SMART" id="SM00155">
    <property type="entry name" value="PLDc"/>
    <property type="match status" value="2"/>
</dbReference>
<evidence type="ECO:0000256" key="1">
    <source>
        <dbReference type="ARBA" id="ARBA00000798"/>
    </source>
</evidence>
<feature type="compositionally biased region" description="Polar residues" evidence="9">
    <location>
        <begin position="1679"/>
        <end position="1699"/>
    </location>
</feature>
<evidence type="ECO:0000256" key="4">
    <source>
        <dbReference type="ARBA" id="ARBA00022801"/>
    </source>
</evidence>
<keyword evidence="5 7" id="KW-0442">Lipid degradation</keyword>
<feature type="domain" description="PX" evidence="11">
    <location>
        <begin position="419"/>
        <end position="618"/>
    </location>
</feature>
<dbReference type="GO" id="GO:0035556">
    <property type="term" value="P:intracellular signal transduction"/>
    <property type="evidence" value="ECO:0007669"/>
    <property type="project" value="InterPro"/>
</dbReference>
<evidence type="ECO:0000256" key="7">
    <source>
        <dbReference type="PIRNR" id="PIRNR009376"/>
    </source>
</evidence>
<dbReference type="EC" id="3.1.4.4" evidence="7"/>
<dbReference type="InterPro" id="IPR016555">
    <property type="entry name" value="PLipase_D_euk"/>
</dbReference>
<dbReference type="GO" id="GO:0035091">
    <property type="term" value="F:phosphatidylinositol binding"/>
    <property type="evidence" value="ECO:0007669"/>
    <property type="project" value="InterPro"/>
</dbReference>
<evidence type="ECO:0000256" key="3">
    <source>
        <dbReference type="ARBA" id="ARBA00022737"/>
    </source>
</evidence>
<dbReference type="SUPFAM" id="SSF56024">
    <property type="entry name" value="Phospholipase D/nuclease"/>
    <property type="match status" value="2"/>
</dbReference>
<feature type="region of interest" description="Disordered" evidence="9">
    <location>
        <begin position="253"/>
        <end position="347"/>
    </location>
</feature>
<accession>U4LVT6</accession>
<evidence type="ECO:0000256" key="5">
    <source>
        <dbReference type="ARBA" id="ARBA00022963"/>
    </source>
</evidence>
<reference evidence="12 13" key="1">
    <citation type="journal article" date="2013" name="PLoS Genet.">
        <title>The genome and development-dependent transcriptomes of Pyronema confluens: a window into fungal evolution.</title>
        <authorList>
            <person name="Traeger S."/>
            <person name="Altegoer F."/>
            <person name="Freitag M."/>
            <person name="Gabaldon T."/>
            <person name="Kempken F."/>
            <person name="Kumar A."/>
            <person name="Marcet-Houben M."/>
            <person name="Poggeler S."/>
            <person name="Stajich J.E."/>
            <person name="Nowrousian M."/>
        </authorList>
    </citation>
    <scope>NUCLEOTIDE SEQUENCE [LARGE SCALE GENOMIC DNA]</scope>
    <source>
        <strain evidence="13">CBS 100304</strain>
        <tissue evidence="12">Vegetative mycelium</tissue>
    </source>
</reference>
<keyword evidence="6" id="KW-0443">Lipid metabolism</keyword>
<feature type="compositionally biased region" description="Basic residues" evidence="9">
    <location>
        <begin position="324"/>
        <end position="333"/>
    </location>
</feature>
<protein>
    <recommendedName>
        <fullName evidence="7">Phospholipase</fullName>
        <ecNumber evidence="7">3.1.4.4</ecNumber>
    </recommendedName>
</protein>
<comment type="catalytic activity">
    <reaction evidence="1 7">
        <text>a 1,2-diacyl-sn-glycero-3-phosphocholine + H2O = a 1,2-diacyl-sn-glycero-3-phosphate + choline + H(+)</text>
        <dbReference type="Rhea" id="RHEA:14445"/>
        <dbReference type="ChEBI" id="CHEBI:15354"/>
        <dbReference type="ChEBI" id="CHEBI:15377"/>
        <dbReference type="ChEBI" id="CHEBI:15378"/>
        <dbReference type="ChEBI" id="CHEBI:57643"/>
        <dbReference type="ChEBI" id="CHEBI:58608"/>
        <dbReference type="EC" id="3.1.4.4"/>
    </reaction>
</comment>
<evidence type="ECO:0000313" key="13">
    <source>
        <dbReference type="Proteomes" id="UP000018144"/>
    </source>
</evidence>
<sequence length="1764" mass="198986">MQFYKMSTNVNEAQGNRALLPPITLNTQVPPVKKSNGTTSASAKRPNPTPSLAPLEPTPLPRRASRNLSQLDEMEPPPPIPAAVEERGFRSRPSSTHSEMMSGYLTPGRRSSNGSGSTTAWAGHSPDDHGTKGGKRRTGFFSRNNNESTASVDDADNELDFTGGASTPRSRRSVVFERGTRPSGDYSTGDELDTPGGPKRPSFFQRLRNFGGNHGRTQSGWTIGSQDDTESPFTPNTPNLPYAASDGGVLIDEGAESEDLPPTRRSFSPARYGNGSMSAPATPRLGPSSNRRRRTMANITSGEDPNDGDETDRSRSRYGFSRRSSFRNRVTKRRSTDDGPRQRTSYMPNYRASTVGWHRLKAGIKAIGKRQKEESKIDREKSAELVAELSAATPAAIMLASMFQRDEHGQRRIPVLLEQLKVQITDSHHSQRGGGRSQTTFKLELEYGSGLTRMKWIVHREFRDFFNLHSRYRLAIISDTTFSRGVEQHKLPKFPRGTIPYLRGVRGLGSDDESDDGLSGAEKSTDPKKKKQVARRNSAALEDLDDVTRTGIAAAMTTFAGIGGASVQQAMVKSGREGFNQRQRQQLEEYLRKLIRIMIFRPDSNRLCKFLELSALGIRLAAEGSYHGKEGYLIIRSSKGSDFRRPWNPSTVAKRHAPKWFLVRHSYIVCVDSPEEMNIYDVFLVDSNFKVETKRFLSKAVEDATGVNASNPRPQHHRLSIQNHERKVKLLAKNERQLQQFKSSMEFMANNSEWSQRQRFDSFAPVRKAVFAQWLVDGRDYFWNVSRAISMAKDVIYIHDWWLSPELYLRRPAAVSQKWRLDRLLQKKAEEGVKIFVIVYRNIGAAIPIDSAYTKYSLLDLHPNIFVQRSPNQIRQNTFFWAHHEKILVVDHMIAFVGGIDLCFGRWDTPQHSITDNKPSGFEEGMTQADPDNFQLWPGKDYSNPRVQDFFSLEKPYEDMYDRSVVPRMPWHDIHMQIVGQPARDMTRHFVQRWNYLLRQRTPSRPTPVLLPPPDFTDGELDSLGVDGSCEVQILRSACSWSLGTPNRTEKSIQNAYLKAIEMSDHLVYIENQFFITSTNVEGTKIINQIGDALVERIIRAHKNDEDWKAIIVIPLMPGFQNAIDAQDGTSVRLIMHCQFLSISQGENSIFGRLRAEDIEPSDYIEFFSLRSWGKLGKPNQEKLVTEQLYIHAKCMVVDDRIAIIGSANINERSMVGDRDSEVAAIIRDTDVIQSTMAGRPYKVGRFPHTLRVRLMREHLGLDVDEIMQDEREEALESVEQQEQEWDEQVKKWQQETPSDIIKDHRAANEEALASSERAERQSQIDSEVIQKIDNLRSFNHDVDWEQGNNPNLKAKKKQSIDPRVTNNPKHEDDVRGFGADHMIQKDAERASMRTPTLTSPKQNSTRRRTGTNPGSRGRDTISSLASPENIRSRSSSHVSMFADRDPPLPPYPTMDRMNSYQLGLPQLSQLPPLPNTSDQDIGGPFSTGDPEIKSPDGRNVAPVLPPDFVMPEVNPDMFADPLNENFYNDIWGRIARNNTEIYRNVFRCQPDNNVKTWSAYKDAVDYLERFNTRQDQRIAERNAKAGIFTDEKPGSSGENSANVCLNIPESKEEHQFEGDGNRPRGNSQSSRLNTATTASTTNGTTNGAPTIAGNSSNSRPSGSRGSQESASGKPENGHFQTGSIGYSISSRNNDNSTLPKRRRRGTTKSSRSGDVMDPDRAESTLNMIQGHLVQWPYDWLAKEQEGGNWLYSIDQLAPIEIYD</sequence>
<dbReference type="PIRSF" id="PIRSF009376">
    <property type="entry name" value="Phospholipase_D_euk"/>
    <property type="match status" value="1"/>
</dbReference>
<dbReference type="SUPFAM" id="SSF64268">
    <property type="entry name" value="PX domain"/>
    <property type="match status" value="1"/>
</dbReference>
<feature type="compositionally biased region" description="Polar residues" evidence="9">
    <location>
        <begin position="24"/>
        <end position="42"/>
    </location>
</feature>
<dbReference type="InterPro" id="IPR001736">
    <property type="entry name" value="PLipase_D/transphosphatidylase"/>
</dbReference>